<evidence type="ECO:0000256" key="4">
    <source>
        <dbReference type="ARBA" id="ARBA00022475"/>
    </source>
</evidence>
<dbReference type="GO" id="GO:0005524">
    <property type="term" value="F:ATP binding"/>
    <property type="evidence" value="ECO:0007669"/>
    <property type="project" value="UniProtKB-KW"/>
</dbReference>
<evidence type="ECO:0000256" key="10">
    <source>
        <dbReference type="ARBA" id="ARBA00049985"/>
    </source>
</evidence>
<dbReference type="EMBL" id="AEJC01000099">
    <property type="protein sequence ID" value="EKX68121.1"/>
    <property type="molecule type" value="Genomic_DNA"/>
</dbReference>
<dbReference type="InterPro" id="IPR017871">
    <property type="entry name" value="ABC_transporter-like_CS"/>
</dbReference>
<dbReference type="AlphaFoldDB" id="L1L4X8"/>
<dbReference type="PROSITE" id="PS50893">
    <property type="entry name" value="ABC_TRANSPORTER_2"/>
    <property type="match status" value="1"/>
</dbReference>
<evidence type="ECO:0000256" key="8">
    <source>
        <dbReference type="ARBA" id="ARBA00023136"/>
    </source>
</evidence>
<organism evidence="12 13">
    <name type="scientific">Streptomyces ipomoeae 91-03</name>
    <dbReference type="NCBI Taxonomy" id="698759"/>
    <lineage>
        <taxon>Bacteria</taxon>
        <taxon>Bacillati</taxon>
        <taxon>Actinomycetota</taxon>
        <taxon>Actinomycetes</taxon>
        <taxon>Kitasatosporales</taxon>
        <taxon>Streptomycetaceae</taxon>
        <taxon>Streptomyces</taxon>
    </lineage>
</organism>
<keyword evidence="3" id="KW-0813">Transport</keyword>
<dbReference type="Pfam" id="PF00005">
    <property type="entry name" value="ABC_tran"/>
    <property type="match status" value="1"/>
</dbReference>
<dbReference type="InterPro" id="IPR050763">
    <property type="entry name" value="ABC_transporter_ATP-binding"/>
</dbReference>
<dbReference type="GO" id="GO:0008559">
    <property type="term" value="F:ABC-type xenobiotic transporter activity"/>
    <property type="evidence" value="ECO:0007669"/>
    <property type="project" value="UniProtKB-EC"/>
</dbReference>
<gene>
    <name evidence="12" type="ORF">STRIP9103_02954</name>
</gene>
<dbReference type="EC" id="7.6.2.2" evidence="2"/>
<dbReference type="GO" id="GO:0005886">
    <property type="term" value="C:plasma membrane"/>
    <property type="evidence" value="ECO:0007669"/>
    <property type="project" value="UniProtKB-SubCell"/>
</dbReference>
<accession>L1L4X8</accession>
<evidence type="ECO:0000256" key="9">
    <source>
        <dbReference type="ARBA" id="ARBA00023251"/>
    </source>
</evidence>
<evidence type="ECO:0000256" key="2">
    <source>
        <dbReference type="ARBA" id="ARBA00012191"/>
    </source>
</evidence>
<dbReference type="Proteomes" id="UP000010411">
    <property type="component" value="Unassembled WGS sequence"/>
</dbReference>
<dbReference type="Gene3D" id="3.40.50.300">
    <property type="entry name" value="P-loop containing nucleotide triphosphate hydrolases"/>
    <property type="match status" value="1"/>
</dbReference>
<evidence type="ECO:0000256" key="3">
    <source>
        <dbReference type="ARBA" id="ARBA00022448"/>
    </source>
</evidence>
<evidence type="ECO:0000313" key="12">
    <source>
        <dbReference type="EMBL" id="EKX68121.1"/>
    </source>
</evidence>
<evidence type="ECO:0000256" key="6">
    <source>
        <dbReference type="ARBA" id="ARBA00022840"/>
    </source>
</evidence>
<comment type="subcellular location">
    <subcellularLocation>
        <location evidence="1">Cell membrane</location>
        <topology evidence="1">Peripheral membrane protein</topology>
        <orientation evidence="1">Cytoplasmic side</orientation>
    </subcellularLocation>
</comment>
<evidence type="ECO:0000256" key="5">
    <source>
        <dbReference type="ARBA" id="ARBA00022741"/>
    </source>
</evidence>
<keyword evidence="7" id="KW-1278">Translocase</keyword>
<evidence type="ECO:0000313" key="13">
    <source>
        <dbReference type="Proteomes" id="UP000010411"/>
    </source>
</evidence>
<dbReference type="GO" id="GO:0046677">
    <property type="term" value="P:response to antibiotic"/>
    <property type="evidence" value="ECO:0007669"/>
    <property type="project" value="UniProtKB-KW"/>
</dbReference>
<dbReference type="PANTHER" id="PTHR42711">
    <property type="entry name" value="ABC TRANSPORTER ATP-BINDING PROTEIN"/>
    <property type="match status" value="1"/>
</dbReference>
<name>L1L4X8_9ACTN</name>
<dbReference type="FunFam" id="3.40.50.300:FF:000589">
    <property type="entry name" value="ABC transporter, ATP-binding subunit"/>
    <property type="match status" value="1"/>
</dbReference>
<dbReference type="PATRIC" id="fig|698759.3.peg.1331"/>
<dbReference type="InterPro" id="IPR003439">
    <property type="entry name" value="ABC_transporter-like_ATP-bd"/>
</dbReference>
<dbReference type="PROSITE" id="PS00211">
    <property type="entry name" value="ABC_TRANSPORTER_1"/>
    <property type="match status" value="1"/>
</dbReference>
<dbReference type="GO" id="GO:0016887">
    <property type="term" value="F:ATP hydrolysis activity"/>
    <property type="evidence" value="ECO:0007669"/>
    <property type="project" value="InterPro"/>
</dbReference>
<keyword evidence="8" id="KW-0472">Membrane</keyword>
<evidence type="ECO:0000259" key="11">
    <source>
        <dbReference type="PROSITE" id="PS50893"/>
    </source>
</evidence>
<dbReference type="SMART" id="SM00382">
    <property type="entry name" value="AAA"/>
    <property type="match status" value="1"/>
</dbReference>
<keyword evidence="5" id="KW-0547">Nucleotide-binding</keyword>
<dbReference type="InterPro" id="IPR027417">
    <property type="entry name" value="P-loop_NTPase"/>
</dbReference>
<keyword evidence="6 12" id="KW-0067">ATP-binding</keyword>
<proteinExistence type="inferred from homology"/>
<keyword evidence="9" id="KW-0046">Antibiotic resistance</keyword>
<dbReference type="PANTHER" id="PTHR42711:SF19">
    <property type="entry name" value="DOXORUBICIN RESISTANCE ATP-BINDING PROTEIN DRRA"/>
    <property type="match status" value="1"/>
</dbReference>
<protein>
    <recommendedName>
        <fullName evidence="2">ABC-type xenobiotic transporter</fullName>
        <ecNumber evidence="2">7.6.2.2</ecNumber>
    </recommendedName>
</protein>
<dbReference type="OrthoDB" id="9804819at2"/>
<comment type="caution">
    <text evidence="12">The sequence shown here is derived from an EMBL/GenBank/DDBJ whole genome shotgun (WGS) entry which is preliminary data.</text>
</comment>
<dbReference type="SUPFAM" id="SSF52540">
    <property type="entry name" value="P-loop containing nucleoside triphosphate hydrolases"/>
    <property type="match status" value="1"/>
</dbReference>
<comment type="similarity">
    <text evidence="10">Belongs to the ABC transporter superfamily. Drug exporter-1 (DrugE1) (TC 3.A.1.105) family.</text>
</comment>
<evidence type="ECO:0000256" key="1">
    <source>
        <dbReference type="ARBA" id="ARBA00004413"/>
    </source>
</evidence>
<dbReference type="InterPro" id="IPR003593">
    <property type="entry name" value="AAA+_ATPase"/>
</dbReference>
<sequence>MTDLAITANGLRKSYGDKTVLDGVDLAVPEGTIFSLLGPNGAGKTTAVKILSTLISADPGSGGIRVGGHDLATEAQAVRAAIGVTGQFSAVDGLITGEENMLHMADLHHLSKREGRQVTAELLERFDLVEAAKKPASTYSGGMKRRLDIAMTLVGNPRIIFLDEPTTGLDPRSRHTMWTIIRELVSGGTTVFLTTQYLEEADQLADRIAVLNDGRIAAQGTAEELKRLVPGGHVRLRFSDPAAYRSAASALRETSRDDEALTLQIPSDGSQRELRAVLDRLDAAGIEADELSVHTPDLDDVFFALTSDAAIPHQPNQPKETAR</sequence>
<keyword evidence="13" id="KW-1185">Reference proteome</keyword>
<feature type="domain" description="ABC transporter" evidence="11">
    <location>
        <begin position="6"/>
        <end position="238"/>
    </location>
</feature>
<keyword evidence="4" id="KW-1003">Cell membrane</keyword>
<dbReference type="RefSeq" id="WP_009301255.1">
    <property type="nucleotide sequence ID" value="NZ_AEJC01000099.1"/>
</dbReference>
<evidence type="ECO:0000256" key="7">
    <source>
        <dbReference type="ARBA" id="ARBA00022967"/>
    </source>
</evidence>
<reference evidence="12 13" key="1">
    <citation type="submission" date="2012-11" db="EMBL/GenBank/DDBJ databases">
        <authorList>
            <person name="Huguet-Tapia J.C."/>
            <person name="Durkin A.S."/>
            <person name="Pettis G.S."/>
            <person name="Badger J.H."/>
        </authorList>
    </citation>
    <scope>NUCLEOTIDE SEQUENCE [LARGE SCALE GENOMIC DNA]</scope>
    <source>
        <strain evidence="12 13">91-03</strain>
    </source>
</reference>